<dbReference type="InterPro" id="IPR013785">
    <property type="entry name" value="Aldolase_TIM"/>
</dbReference>
<dbReference type="EMBL" id="ML991898">
    <property type="protein sequence ID" value="KAF2228706.1"/>
    <property type="molecule type" value="Genomic_DNA"/>
</dbReference>
<evidence type="ECO:0000313" key="10">
    <source>
        <dbReference type="Proteomes" id="UP000800092"/>
    </source>
</evidence>
<dbReference type="AlphaFoldDB" id="A0A6A6GSG6"/>
<comment type="catalytic activity">
    <reaction evidence="1 7">
        <text>Hydrolysis of terminal, non-reducing alpha-D-galactose residues in alpha-D-galactosides, including galactose oligosaccharides, galactomannans and galactolipids.</text>
        <dbReference type="EC" id="3.2.1.22"/>
    </reaction>
</comment>
<organism evidence="9 10">
    <name type="scientific">Viridothelium virens</name>
    <name type="common">Speckled blister lichen</name>
    <name type="synonym">Trypethelium virens</name>
    <dbReference type="NCBI Taxonomy" id="1048519"/>
    <lineage>
        <taxon>Eukaryota</taxon>
        <taxon>Fungi</taxon>
        <taxon>Dikarya</taxon>
        <taxon>Ascomycota</taxon>
        <taxon>Pezizomycotina</taxon>
        <taxon>Dothideomycetes</taxon>
        <taxon>Dothideomycetes incertae sedis</taxon>
        <taxon>Trypetheliales</taxon>
        <taxon>Trypetheliaceae</taxon>
        <taxon>Viridothelium</taxon>
    </lineage>
</organism>
<reference evidence="9" key="1">
    <citation type="journal article" date="2020" name="Stud. Mycol.">
        <title>101 Dothideomycetes genomes: a test case for predicting lifestyles and emergence of pathogens.</title>
        <authorList>
            <person name="Haridas S."/>
            <person name="Albert R."/>
            <person name="Binder M."/>
            <person name="Bloem J."/>
            <person name="Labutti K."/>
            <person name="Salamov A."/>
            <person name="Andreopoulos B."/>
            <person name="Baker S."/>
            <person name="Barry K."/>
            <person name="Bills G."/>
            <person name="Bluhm B."/>
            <person name="Cannon C."/>
            <person name="Castanera R."/>
            <person name="Culley D."/>
            <person name="Daum C."/>
            <person name="Ezra D."/>
            <person name="Gonzalez J."/>
            <person name="Henrissat B."/>
            <person name="Kuo A."/>
            <person name="Liang C."/>
            <person name="Lipzen A."/>
            <person name="Lutzoni F."/>
            <person name="Magnuson J."/>
            <person name="Mondo S."/>
            <person name="Nolan M."/>
            <person name="Ohm R."/>
            <person name="Pangilinan J."/>
            <person name="Park H.-J."/>
            <person name="Ramirez L."/>
            <person name="Alfaro M."/>
            <person name="Sun H."/>
            <person name="Tritt A."/>
            <person name="Yoshinaga Y."/>
            <person name="Zwiers L.-H."/>
            <person name="Turgeon B."/>
            <person name="Goodwin S."/>
            <person name="Spatafora J."/>
            <person name="Crous P."/>
            <person name="Grigoriev I."/>
        </authorList>
    </citation>
    <scope>NUCLEOTIDE SEQUENCE</scope>
    <source>
        <strain evidence="9">Tuck. ex Michener</strain>
    </source>
</reference>
<keyword evidence="10" id="KW-1185">Reference proteome</keyword>
<evidence type="ECO:0000256" key="4">
    <source>
        <dbReference type="ARBA" id="ARBA00022729"/>
    </source>
</evidence>
<evidence type="ECO:0000259" key="8">
    <source>
        <dbReference type="Pfam" id="PF17801"/>
    </source>
</evidence>
<dbReference type="InterPro" id="IPR002241">
    <property type="entry name" value="Glyco_hydro_27"/>
</dbReference>
<evidence type="ECO:0000256" key="7">
    <source>
        <dbReference type="RuleBase" id="RU361168"/>
    </source>
</evidence>
<dbReference type="Gene3D" id="3.20.20.70">
    <property type="entry name" value="Aldolase class I"/>
    <property type="match status" value="1"/>
</dbReference>
<feature type="domain" description="Alpha galactosidase C-terminal" evidence="8">
    <location>
        <begin position="331"/>
        <end position="402"/>
    </location>
</feature>
<dbReference type="CDD" id="cd04081">
    <property type="entry name" value="CBM35_galactosidase-like"/>
    <property type="match status" value="1"/>
</dbReference>
<keyword evidence="7" id="KW-1015">Disulfide bond</keyword>
<dbReference type="Proteomes" id="UP000800092">
    <property type="component" value="Unassembled WGS sequence"/>
</dbReference>
<dbReference type="PANTHER" id="PTHR11452:SF75">
    <property type="entry name" value="ALPHA-GALACTOSIDASE MEL1"/>
    <property type="match status" value="1"/>
</dbReference>
<evidence type="ECO:0000256" key="2">
    <source>
        <dbReference type="ARBA" id="ARBA00009743"/>
    </source>
</evidence>
<dbReference type="SUPFAM" id="SSF51445">
    <property type="entry name" value="(Trans)glycosidases"/>
    <property type="match status" value="1"/>
</dbReference>
<dbReference type="SUPFAM" id="SSF51011">
    <property type="entry name" value="Glycosyl hydrolase domain"/>
    <property type="match status" value="1"/>
</dbReference>
<dbReference type="InterPro" id="IPR041233">
    <property type="entry name" value="Melibiase_C"/>
</dbReference>
<accession>A0A6A6GSG6</accession>
<name>A0A6A6GSG6_VIRVR</name>
<dbReference type="Pfam" id="PF16499">
    <property type="entry name" value="Melibiase_2"/>
    <property type="match status" value="1"/>
</dbReference>
<dbReference type="PRINTS" id="PR00740">
    <property type="entry name" value="GLHYDRLASE27"/>
</dbReference>
<proteinExistence type="inferred from homology"/>
<keyword evidence="5 7" id="KW-0378">Hydrolase</keyword>
<evidence type="ECO:0000256" key="3">
    <source>
        <dbReference type="ARBA" id="ARBA00012755"/>
    </source>
</evidence>
<dbReference type="OrthoDB" id="5795902at2759"/>
<dbReference type="Pfam" id="PF17801">
    <property type="entry name" value="Melibiase_C"/>
    <property type="match status" value="1"/>
</dbReference>
<dbReference type="CDD" id="cd14792">
    <property type="entry name" value="GH27"/>
    <property type="match status" value="1"/>
</dbReference>
<dbReference type="InterPro" id="IPR017853">
    <property type="entry name" value="GH"/>
</dbReference>
<protein>
    <recommendedName>
        <fullName evidence="3 7">Alpha-galactosidase</fullName>
        <ecNumber evidence="3 7">3.2.1.22</ecNumber>
    </recommendedName>
    <alternativeName>
        <fullName evidence="7">Melibiase</fullName>
    </alternativeName>
</protein>
<evidence type="ECO:0000256" key="1">
    <source>
        <dbReference type="ARBA" id="ARBA00001255"/>
    </source>
</evidence>
<evidence type="ECO:0000313" key="9">
    <source>
        <dbReference type="EMBL" id="KAF2228706.1"/>
    </source>
</evidence>
<keyword evidence="6 7" id="KW-0326">Glycosidase</keyword>
<dbReference type="InterPro" id="IPR013780">
    <property type="entry name" value="Glyco_hydro_b"/>
</dbReference>
<gene>
    <name evidence="9" type="ORF">EV356DRAFT_581415</name>
</gene>
<dbReference type="GO" id="GO:0005975">
    <property type="term" value="P:carbohydrate metabolic process"/>
    <property type="evidence" value="ECO:0007669"/>
    <property type="project" value="InterPro"/>
</dbReference>
<dbReference type="Gene3D" id="2.60.120.260">
    <property type="entry name" value="Galactose-binding domain-like"/>
    <property type="match status" value="1"/>
</dbReference>
<comment type="similarity">
    <text evidence="2 7">Belongs to the glycosyl hydrolase 27 family.</text>
</comment>
<evidence type="ECO:0000256" key="5">
    <source>
        <dbReference type="ARBA" id="ARBA00022801"/>
    </source>
</evidence>
<keyword evidence="4" id="KW-0732">Signal</keyword>
<dbReference type="EC" id="3.2.1.22" evidence="3 7"/>
<evidence type="ECO:0000256" key="6">
    <source>
        <dbReference type="ARBA" id="ARBA00023295"/>
    </source>
</evidence>
<sequence length="554" mass="58093">MALIKKITLGFVAAHHAVTNAFQSTPVMGYNSYNQVSCSPSESQMTAAINAMASRGFLAAGYKYIQLDCGWGARDNSRNASTGAINVDTGAFPSGLQSLSQTARSKGFTWSMYSDAGVRMCDAVAPSPVAGSLGHEAADAAFFASLNAQYVKYDNCYADGPAASQNAPKTARTDFPTRFRTMWNALQSVGISGMLVCQWGTPYSSPTGLEGPNDWTRGISTSFRLSDDIVTGFSNVYRIYNEAIHIAKSGLIGPGHFADADLLEVGNPGMTFDEQATHFAFWAMVKSALMISTDVNALSAQTVAVLQNSDLIAINQDSAGKPITLVQRFTNDYDIWIGDLSNGDKAVLAVDLSNKTRTLTVNFSILGIASANVKNLWDQSTATGISSYSKSVNAHGTLALRLSSVKSSTASAPKINWAEAEAGALSSGAAKASCSGCSGGSKAGNLGGSGNGTLILSNILTSQATQSVRFDYINGEVGFSFGTAENERLASVSVNGKAPVTVSFPLSGYNWDKDVYANYLVQLSGFSTSSANTITVFASGSGFAPDIDRVGVLA</sequence>
<dbReference type="GO" id="GO:0004557">
    <property type="term" value="F:alpha-galactosidase activity"/>
    <property type="evidence" value="ECO:0007669"/>
    <property type="project" value="UniProtKB-EC"/>
</dbReference>
<dbReference type="PANTHER" id="PTHR11452">
    <property type="entry name" value="ALPHA-GALACTOSIDASE/ALPHA-N-ACETYLGALACTOSAMINIDASE"/>
    <property type="match status" value="1"/>
</dbReference>
<dbReference type="Gene3D" id="2.60.40.1180">
    <property type="entry name" value="Golgi alpha-mannosidase II"/>
    <property type="match status" value="1"/>
</dbReference>